<dbReference type="Proteomes" id="UP000309788">
    <property type="component" value="Unassembled WGS sequence"/>
</dbReference>
<dbReference type="AlphaFoldDB" id="A0A5R9KLM4"/>
<keyword evidence="2" id="KW-1185">Reference proteome</keyword>
<reference evidence="1 2" key="1">
    <citation type="submission" date="2019-05" db="EMBL/GenBank/DDBJ databases">
        <authorList>
            <person name="Qu J.-H."/>
        </authorList>
    </citation>
    <scope>NUCLEOTIDE SEQUENCE [LARGE SCALE GENOMIC DNA]</scope>
    <source>
        <strain evidence="1 2">Z12</strain>
    </source>
</reference>
<evidence type="ECO:0000313" key="1">
    <source>
        <dbReference type="EMBL" id="TLU96956.1"/>
    </source>
</evidence>
<dbReference type="OrthoDB" id="282393at2"/>
<gene>
    <name evidence="1" type="ORF">FEM55_04920</name>
</gene>
<dbReference type="PANTHER" id="PTHR36109:SF2">
    <property type="entry name" value="MEMBRANE PROTEIN"/>
    <property type="match status" value="1"/>
</dbReference>
<dbReference type="InterPro" id="IPR052948">
    <property type="entry name" value="Low_temp-induced_all0457"/>
</dbReference>
<evidence type="ECO:0008006" key="3">
    <source>
        <dbReference type="Google" id="ProtNLM"/>
    </source>
</evidence>
<name>A0A5R9KLM4_9BACT</name>
<dbReference type="EMBL" id="VCEI01000011">
    <property type="protein sequence ID" value="TLU96956.1"/>
    <property type="molecule type" value="Genomic_DNA"/>
</dbReference>
<evidence type="ECO:0000313" key="2">
    <source>
        <dbReference type="Proteomes" id="UP000309788"/>
    </source>
</evidence>
<dbReference type="PANTHER" id="PTHR36109">
    <property type="entry name" value="MEMBRANE PROTEIN-RELATED"/>
    <property type="match status" value="1"/>
</dbReference>
<organism evidence="1 2">
    <name type="scientific">Dyadobacter sediminis</name>
    <dbReference type="NCBI Taxonomy" id="1493691"/>
    <lineage>
        <taxon>Bacteria</taxon>
        <taxon>Pseudomonadati</taxon>
        <taxon>Bacteroidota</taxon>
        <taxon>Cytophagia</taxon>
        <taxon>Cytophagales</taxon>
        <taxon>Spirosomataceae</taxon>
        <taxon>Dyadobacter</taxon>
    </lineage>
</organism>
<accession>A0A5R9KLM4</accession>
<protein>
    <recommendedName>
        <fullName evidence="3">DUF1269 domain-containing protein</fullName>
    </recommendedName>
</protein>
<proteinExistence type="predicted"/>
<sequence length="187" mass="19081">MNTDNENQNPIPTLVNAAFASKTEAQKAYDELIYRGYTPEEISVVISDETHRIHHSGTDQESTASSGKTMEKAGIGSAIGGTAGAIAGAVAAIGTAVVIPPLGIAVAGPLLAALTGAGAGGVTGGIIGALSASGFSKEHADAYESGIKDGGVILSFKPRTIEDRIEIITAWNNHGARQLHGNEIYTV</sequence>
<comment type="caution">
    <text evidence="1">The sequence shown here is derived from an EMBL/GenBank/DDBJ whole genome shotgun (WGS) entry which is preliminary data.</text>
</comment>